<dbReference type="Pfam" id="PF13086">
    <property type="entry name" value="AAA_11"/>
    <property type="match status" value="1"/>
</dbReference>
<dbReference type="OrthoDB" id="9757917at2"/>
<keyword evidence="4" id="KW-0347">Helicase</keyword>
<evidence type="ECO:0000256" key="3">
    <source>
        <dbReference type="ARBA" id="ARBA00022801"/>
    </source>
</evidence>
<dbReference type="AlphaFoldDB" id="A0A330LRR6"/>
<accession>A0A330LRR6</accession>
<dbReference type="InterPro" id="IPR047187">
    <property type="entry name" value="SF1_C_Upf1"/>
</dbReference>
<evidence type="ECO:0000313" key="8">
    <source>
        <dbReference type="EMBL" id="SQD76795.1"/>
    </source>
</evidence>
<dbReference type="Gene3D" id="3.30.870.10">
    <property type="entry name" value="Endonuclease Chain A"/>
    <property type="match status" value="1"/>
</dbReference>
<dbReference type="PANTHER" id="PTHR43788:SF8">
    <property type="entry name" value="DNA-BINDING PROTEIN SMUBP-2"/>
    <property type="match status" value="1"/>
</dbReference>
<keyword evidence="9" id="KW-1185">Reference proteome</keyword>
<keyword evidence="3" id="KW-0378">Hydrolase</keyword>
<dbReference type="CDD" id="cd18808">
    <property type="entry name" value="SF1_C_Upf1"/>
    <property type="match status" value="1"/>
</dbReference>
<feature type="domain" description="DNA2/NAM7 helicase helicase" evidence="6">
    <location>
        <begin position="176"/>
        <end position="294"/>
    </location>
</feature>
<reference evidence="9" key="1">
    <citation type="submission" date="2018-05" db="EMBL/GenBank/DDBJ databases">
        <authorList>
            <person name="Cea G.-C."/>
            <person name="William W."/>
        </authorList>
    </citation>
    <scope>NUCLEOTIDE SEQUENCE [LARGE SCALE GENOMIC DNA]</scope>
    <source>
        <strain evidence="9">DB21MT 5</strain>
    </source>
</reference>
<evidence type="ECO:0000259" key="6">
    <source>
        <dbReference type="Pfam" id="PF13086"/>
    </source>
</evidence>
<dbReference type="GO" id="GO:0005524">
    <property type="term" value="F:ATP binding"/>
    <property type="evidence" value="ECO:0007669"/>
    <property type="project" value="UniProtKB-KW"/>
</dbReference>
<evidence type="ECO:0000256" key="5">
    <source>
        <dbReference type="ARBA" id="ARBA00022840"/>
    </source>
</evidence>
<dbReference type="GO" id="GO:0016787">
    <property type="term" value="F:hydrolase activity"/>
    <property type="evidence" value="ECO:0007669"/>
    <property type="project" value="UniProtKB-KW"/>
</dbReference>
<dbReference type="InterPro" id="IPR041679">
    <property type="entry name" value="DNA2/NAM7-like_C"/>
</dbReference>
<dbReference type="Gene3D" id="3.40.50.300">
    <property type="entry name" value="P-loop containing nucleotide triphosphate hydrolases"/>
    <property type="match status" value="3"/>
</dbReference>
<dbReference type="Proteomes" id="UP000250163">
    <property type="component" value="Chromosome MORIYA"/>
</dbReference>
<dbReference type="InterPro" id="IPR041677">
    <property type="entry name" value="DNA2/NAM7_AAA_11"/>
</dbReference>
<evidence type="ECO:0000256" key="4">
    <source>
        <dbReference type="ARBA" id="ARBA00022806"/>
    </source>
</evidence>
<evidence type="ECO:0000256" key="1">
    <source>
        <dbReference type="ARBA" id="ARBA00007913"/>
    </source>
</evidence>
<dbReference type="Pfam" id="PF13087">
    <property type="entry name" value="AAA_12"/>
    <property type="match status" value="1"/>
</dbReference>
<dbReference type="InterPro" id="IPR027417">
    <property type="entry name" value="P-loop_NTPase"/>
</dbReference>
<dbReference type="SUPFAM" id="SSF56024">
    <property type="entry name" value="Phospholipase D/nuclease"/>
    <property type="match status" value="1"/>
</dbReference>
<name>A0A330LRR6_9GAMM</name>
<dbReference type="KEGG" id="mya:MORIYA_0317"/>
<protein>
    <submittedName>
        <fullName evidence="8">Phospholipase D/transphosphatidylase</fullName>
    </submittedName>
</protein>
<gene>
    <name evidence="8" type="ORF">MORIYA_0317</name>
</gene>
<sequence>MLIRTLWVNREGLLFPAGPVTVPRDLLTPLEVSQFTLGTVDSLDEFLTKSKLTTLTDEEVADKIDDEKLLQQESNWQLYVKHCGDLYQYVCNKTNSDSALASCYIQPEYSFVVKSEQSTGMSTKILELYDSIIAKKPELALFKSYASRQICDFDDCIKPEKSTYLRNGHSSNLYALADAQRDALTHALCMQDGDILAVNGPPGTGKTTYVLSVVASMWVDAALKQTNAPVIFAASTNNQAVTNIIDAFGKDFSEGEGPLSGRWLPDINSYGAYFPSRSRQDEAQKKFQTKTFFESVEDSDYLEQAEHFFLEKAKQVSDAGSVEDIRHFLHSQLTFKQSQLKEMGTFWSELCQVREQVLAEIGENPELTLGDLKQSLLDSEQLSQNMSRDGIKWKQFLASESFWLTTFSWMKSIRKKRNLKRELYLSEHLSKDILDLVIKLDTDDVEQFLINQQSIIDAHSKNLANDYNNKQSLLVNQIEIEHNWVTLAQSLDVPVTTVPSFDVVDKQADTQIRFVMFRLAVHYWEASWLIESKKLGNGFNGLKKKTGMSTVIPRWQRRMMLTPCIVSTFHSLPSLITGTAFNEGNFEQEHIFNFIDLLIVDEAGQVSPEVAGAAFALAKKSLVIGDIHQIEPVRSITGAIDVGNLFAQNILTTRDDYDTVLNNGRSVVSGSVMHIAQSASRFQYQDKMESGMYLREHRRCFDEIIMFCNDLCYKGVLLPMRGGVSKDVAYPAFGYLHIDGKAEQRTGGSRFNSLEAETIASWLEQNREKLEAEYNDKVENIVGIVTPFKAQVNEIENQCTKLGIKVGKNSDELTVGTVHALQGAERKVIIFSPVYTRHNNGGFIDSSQSMLNVAVSRAKDSFLVFGDMDVMASCASSEPRGVLAKYLFDKDENELFFVAKKRSDLLNLCREPRLINNAKEHDEYIIELLSEVNTQITIVSPWVQLAKLESTGILNSIKATLGRNVVINFYTDRHFNTTTNNKFDGEKERVFVSCCEYLASLGVCVSIIKGVHSKLIMADGCHISVGSFNWFSAVRSGVYANMETSFVYTGELKSEIKTQMEFLKSRVYKEYPNKEITAIERDSLTV</sequence>
<dbReference type="RefSeq" id="WP_112712102.1">
    <property type="nucleotide sequence ID" value="NZ_LS483250.1"/>
</dbReference>
<dbReference type="EMBL" id="LS483250">
    <property type="protein sequence ID" value="SQD76795.1"/>
    <property type="molecule type" value="Genomic_DNA"/>
</dbReference>
<dbReference type="SUPFAM" id="SSF52540">
    <property type="entry name" value="P-loop containing nucleoside triphosphate hydrolases"/>
    <property type="match status" value="1"/>
</dbReference>
<dbReference type="GO" id="GO:0043139">
    <property type="term" value="F:5'-3' DNA helicase activity"/>
    <property type="evidence" value="ECO:0007669"/>
    <property type="project" value="TreeGrafter"/>
</dbReference>
<keyword evidence="5" id="KW-0067">ATP-binding</keyword>
<evidence type="ECO:0000259" key="7">
    <source>
        <dbReference type="Pfam" id="PF13087"/>
    </source>
</evidence>
<keyword evidence="2" id="KW-0547">Nucleotide-binding</keyword>
<dbReference type="PANTHER" id="PTHR43788">
    <property type="entry name" value="DNA2/NAM7 HELICASE FAMILY MEMBER"/>
    <property type="match status" value="1"/>
</dbReference>
<evidence type="ECO:0000256" key="2">
    <source>
        <dbReference type="ARBA" id="ARBA00022741"/>
    </source>
</evidence>
<dbReference type="InterPro" id="IPR050534">
    <property type="entry name" value="Coronavir_polyprotein_1ab"/>
</dbReference>
<organism evidence="8 9">
    <name type="scientific">Moritella yayanosii</name>
    <dbReference type="NCBI Taxonomy" id="69539"/>
    <lineage>
        <taxon>Bacteria</taxon>
        <taxon>Pseudomonadati</taxon>
        <taxon>Pseudomonadota</taxon>
        <taxon>Gammaproteobacteria</taxon>
        <taxon>Alteromonadales</taxon>
        <taxon>Moritellaceae</taxon>
        <taxon>Moritella</taxon>
    </lineage>
</organism>
<evidence type="ECO:0000313" key="9">
    <source>
        <dbReference type="Proteomes" id="UP000250163"/>
    </source>
</evidence>
<comment type="similarity">
    <text evidence="1">Belongs to the DNA2/NAM7 helicase family.</text>
</comment>
<proteinExistence type="inferred from homology"/>
<feature type="domain" description="DNA2/NAM7 helicase-like C-terminal" evidence="7">
    <location>
        <begin position="687"/>
        <end position="868"/>
    </location>
</feature>